<dbReference type="InterPro" id="IPR006016">
    <property type="entry name" value="UspA"/>
</dbReference>
<feature type="domain" description="UspA" evidence="1">
    <location>
        <begin position="7"/>
        <end position="153"/>
    </location>
</feature>
<dbReference type="InterPro" id="IPR014729">
    <property type="entry name" value="Rossmann-like_a/b/a_fold"/>
</dbReference>
<reference evidence="2 3" key="1">
    <citation type="submission" date="2019-01" db="EMBL/GenBank/DDBJ databases">
        <title>Genome sequencing of strain FW100M-8.</title>
        <authorList>
            <person name="Heo J."/>
            <person name="Kim S.-J."/>
            <person name="Kim J.-S."/>
            <person name="Hong S.-B."/>
            <person name="Kwon S.-W."/>
        </authorList>
    </citation>
    <scope>NUCLEOTIDE SEQUENCE [LARGE SCALE GENOMIC DNA]</scope>
    <source>
        <strain evidence="2 3">FW100M-8</strain>
    </source>
</reference>
<protein>
    <submittedName>
        <fullName evidence="2">Universal stress protein</fullName>
    </submittedName>
</protein>
<dbReference type="AlphaFoldDB" id="A0A4P6FDW5"/>
<proteinExistence type="predicted"/>
<keyword evidence="3" id="KW-1185">Reference proteome</keyword>
<dbReference type="Pfam" id="PF00582">
    <property type="entry name" value="Usp"/>
    <property type="match status" value="1"/>
</dbReference>
<evidence type="ECO:0000313" key="2">
    <source>
        <dbReference type="EMBL" id="QAY72569.1"/>
    </source>
</evidence>
<dbReference type="EMBL" id="CP035491">
    <property type="protein sequence ID" value="QAY72569.1"/>
    <property type="molecule type" value="Genomic_DNA"/>
</dbReference>
<organism evidence="2 3">
    <name type="scientific">Agromyces protaetiae</name>
    <dbReference type="NCBI Taxonomy" id="2509455"/>
    <lineage>
        <taxon>Bacteria</taxon>
        <taxon>Bacillati</taxon>
        <taxon>Actinomycetota</taxon>
        <taxon>Actinomycetes</taxon>
        <taxon>Micrococcales</taxon>
        <taxon>Microbacteriaceae</taxon>
        <taxon>Agromyces</taxon>
    </lineage>
</organism>
<accession>A0A4P6FDW5</accession>
<evidence type="ECO:0000313" key="3">
    <source>
        <dbReference type="Proteomes" id="UP000291259"/>
    </source>
</evidence>
<dbReference type="SUPFAM" id="SSF52402">
    <property type="entry name" value="Adenine nucleotide alpha hydrolases-like"/>
    <property type="match status" value="1"/>
</dbReference>
<dbReference type="Proteomes" id="UP000291259">
    <property type="component" value="Chromosome"/>
</dbReference>
<name>A0A4P6FDW5_9MICO</name>
<gene>
    <name evidence="2" type="ORF">ET445_03620</name>
</gene>
<dbReference type="Gene3D" id="3.40.50.620">
    <property type="entry name" value="HUPs"/>
    <property type="match status" value="1"/>
</dbReference>
<dbReference type="KEGG" id="agf:ET445_03620"/>
<dbReference type="OrthoDB" id="3213322at2"/>
<sequence length="169" mass="17817">MPETPPTIVVGIAPHQPDAVVQHAAALAARLGANLVCASVDLTRYTVEEYTDGSTRSIPIDPDQADAGEASFDPALEAHLGHLLKATDVSWETRALAGDPARALAQLADTVDAMLIVVGTREPGLRGTLHEFFGGSVAAHLAHRQHRPILIVPLAPVGFEAALPWETES</sequence>
<evidence type="ECO:0000259" key="1">
    <source>
        <dbReference type="Pfam" id="PF00582"/>
    </source>
</evidence>
<dbReference type="RefSeq" id="WP_129188923.1">
    <property type="nucleotide sequence ID" value="NZ_CP035491.1"/>
</dbReference>